<reference evidence="2" key="1">
    <citation type="journal article" date="2017" name="Nat. Commun.">
        <title>The asparagus genome sheds light on the origin and evolution of a young Y chromosome.</title>
        <authorList>
            <person name="Harkess A."/>
            <person name="Zhou J."/>
            <person name="Xu C."/>
            <person name="Bowers J.E."/>
            <person name="Van der Hulst R."/>
            <person name="Ayyampalayam S."/>
            <person name="Mercati F."/>
            <person name="Riccardi P."/>
            <person name="McKain M.R."/>
            <person name="Kakrana A."/>
            <person name="Tang H."/>
            <person name="Ray J."/>
            <person name="Groenendijk J."/>
            <person name="Arikit S."/>
            <person name="Mathioni S.M."/>
            <person name="Nakano M."/>
            <person name="Shan H."/>
            <person name="Telgmann-Rauber A."/>
            <person name="Kanno A."/>
            <person name="Yue Z."/>
            <person name="Chen H."/>
            <person name="Li W."/>
            <person name="Chen Y."/>
            <person name="Xu X."/>
            <person name="Zhang Y."/>
            <person name="Luo S."/>
            <person name="Chen H."/>
            <person name="Gao J."/>
            <person name="Mao Z."/>
            <person name="Pires J.C."/>
            <person name="Luo M."/>
            <person name="Kudrna D."/>
            <person name="Wing R.A."/>
            <person name="Meyers B.C."/>
            <person name="Yi K."/>
            <person name="Kong H."/>
            <person name="Lavrijsen P."/>
            <person name="Sunseri F."/>
            <person name="Falavigna A."/>
            <person name="Ye Y."/>
            <person name="Leebens-Mack J.H."/>
            <person name="Chen G."/>
        </authorList>
    </citation>
    <scope>NUCLEOTIDE SEQUENCE [LARGE SCALE GENOMIC DNA]</scope>
    <source>
        <strain evidence="2">cv. DH0086</strain>
    </source>
</reference>
<sequence length="79" mass="9192">MAGWDEDALLLASLIIEDTPIRDSRHKKRPNHHNLKSPAFTNYNRKWRSKRRHANDLMPAVVLCLDDGEEDAKKGSFFF</sequence>
<keyword evidence="2" id="KW-1185">Reference proteome</keyword>
<protein>
    <submittedName>
        <fullName evidence="1">Uncharacterized protein</fullName>
    </submittedName>
</protein>
<proteinExistence type="predicted"/>
<dbReference type="Gramene" id="ONK79904">
    <property type="protein sequence ID" value="ONK79904"/>
    <property type="gene ID" value="A4U43_C01F11590"/>
</dbReference>
<name>A0A5P1FPE6_ASPOF</name>
<dbReference type="EMBL" id="CM007381">
    <property type="protein sequence ID" value="ONK79904.1"/>
    <property type="molecule type" value="Genomic_DNA"/>
</dbReference>
<dbReference type="AlphaFoldDB" id="A0A5P1FPE6"/>
<gene>
    <name evidence="1" type="ORF">A4U43_C01F11590</name>
</gene>
<organism evidence="1 2">
    <name type="scientific">Asparagus officinalis</name>
    <name type="common">Garden asparagus</name>
    <dbReference type="NCBI Taxonomy" id="4686"/>
    <lineage>
        <taxon>Eukaryota</taxon>
        <taxon>Viridiplantae</taxon>
        <taxon>Streptophyta</taxon>
        <taxon>Embryophyta</taxon>
        <taxon>Tracheophyta</taxon>
        <taxon>Spermatophyta</taxon>
        <taxon>Magnoliopsida</taxon>
        <taxon>Liliopsida</taxon>
        <taxon>Asparagales</taxon>
        <taxon>Asparagaceae</taxon>
        <taxon>Asparagoideae</taxon>
        <taxon>Asparagus</taxon>
    </lineage>
</organism>
<dbReference type="Proteomes" id="UP000243459">
    <property type="component" value="Chromosome 1"/>
</dbReference>
<accession>A0A5P1FPE6</accession>
<evidence type="ECO:0000313" key="2">
    <source>
        <dbReference type="Proteomes" id="UP000243459"/>
    </source>
</evidence>
<evidence type="ECO:0000313" key="1">
    <source>
        <dbReference type="EMBL" id="ONK79904.1"/>
    </source>
</evidence>